<dbReference type="GO" id="GO:0008234">
    <property type="term" value="F:cysteine-type peptidase activity"/>
    <property type="evidence" value="ECO:0007669"/>
    <property type="project" value="UniProtKB-KW"/>
</dbReference>
<organism evidence="6 7">
    <name type="scientific">Sphingomonas aliaeris</name>
    <dbReference type="NCBI Taxonomy" id="2759526"/>
    <lineage>
        <taxon>Bacteria</taxon>
        <taxon>Pseudomonadati</taxon>
        <taxon>Pseudomonadota</taxon>
        <taxon>Alphaproteobacteria</taxon>
        <taxon>Sphingomonadales</taxon>
        <taxon>Sphingomonadaceae</taxon>
        <taxon>Sphingomonas</taxon>
    </lineage>
</organism>
<evidence type="ECO:0000256" key="2">
    <source>
        <dbReference type="ARBA" id="ARBA00022670"/>
    </source>
</evidence>
<evidence type="ECO:0000256" key="4">
    <source>
        <dbReference type="ARBA" id="ARBA00022807"/>
    </source>
</evidence>
<gene>
    <name evidence="6" type="ORF">H5J25_01515</name>
</gene>
<protein>
    <submittedName>
        <fullName evidence="6">C40 family peptidase</fullName>
    </submittedName>
</protein>
<comment type="similarity">
    <text evidence="1">Belongs to the peptidase C40 family.</text>
</comment>
<dbReference type="InterPro" id="IPR000064">
    <property type="entry name" value="NLP_P60_dom"/>
</dbReference>
<name>A0A974NV93_9SPHN</name>
<keyword evidence="3" id="KW-0378">Hydrolase</keyword>
<evidence type="ECO:0000259" key="5">
    <source>
        <dbReference type="Pfam" id="PF00877"/>
    </source>
</evidence>
<proteinExistence type="inferred from homology"/>
<dbReference type="Proteomes" id="UP000595894">
    <property type="component" value="Chromosome"/>
</dbReference>
<dbReference type="EMBL" id="CP061035">
    <property type="protein sequence ID" value="QQV77520.1"/>
    <property type="molecule type" value="Genomic_DNA"/>
</dbReference>
<dbReference type="GO" id="GO:0006508">
    <property type="term" value="P:proteolysis"/>
    <property type="evidence" value="ECO:0007669"/>
    <property type="project" value="UniProtKB-KW"/>
</dbReference>
<sequence length="142" mass="15014">MSARERAVVAARAAVGARYRLQGREIEYGLDCVGLTALAMRAAGYKGPVPSGYALRGGLADDFLELIDTNALIRTDRPAAGDVLLFATGPGQFHLAVKSVGGFVHADAMLRRVVERPDPAPWPLVAAWALVDADAAEAMLAR</sequence>
<evidence type="ECO:0000313" key="6">
    <source>
        <dbReference type="EMBL" id="QQV77520.1"/>
    </source>
</evidence>
<dbReference type="RefSeq" id="WP_202094048.1">
    <property type="nucleotide sequence ID" value="NZ_CP061035.1"/>
</dbReference>
<dbReference type="SUPFAM" id="SSF54001">
    <property type="entry name" value="Cysteine proteinases"/>
    <property type="match status" value="1"/>
</dbReference>
<keyword evidence="7" id="KW-1185">Reference proteome</keyword>
<evidence type="ECO:0000256" key="3">
    <source>
        <dbReference type="ARBA" id="ARBA00022801"/>
    </source>
</evidence>
<dbReference type="InterPro" id="IPR038765">
    <property type="entry name" value="Papain-like_cys_pep_sf"/>
</dbReference>
<accession>A0A974NV93</accession>
<evidence type="ECO:0000256" key="1">
    <source>
        <dbReference type="ARBA" id="ARBA00007074"/>
    </source>
</evidence>
<dbReference type="KEGG" id="sari:H5J25_01515"/>
<reference evidence="7" key="1">
    <citation type="submission" date="2020-09" db="EMBL/GenBank/DDBJ databases">
        <title>Sphingomonas sp., a new species isolated from pork steak.</title>
        <authorList>
            <person name="Heidler von Heilborn D."/>
        </authorList>
    </citation>
    <scope>NUCLEOTIDE SEQUENCE [LARGE SCALE GENOMIC DNA]</scope>
</reference>
<dbReference type="Gene3D" id="3.90.1720.10">
    <property type="entry name" value="endopeptidase domain like (from Nostoc punctiforme)"/>
    <property type="match status" value="1"/>
</dbReference>
<feature type="domain" description="NlpC/P60" evidence="5">
    <location>
        <begin position="16"/>
        <end position="97"/>
    </location>
</feature>
<evidence type="ECO:0000313" key="7">
    <source>
        <dbReference type="Proteomes" id="UP000595894"/>
    </source>
</evidence>
<keyword evidence="4" id="KW-0788">Thiol protease</keyword>
<dbReference type="AlphaFoldDB" id="A0A974NV93"/>
<dbReference type="Pfam" id="PF00877">
    <property type="entry name" value="NLPC_P60"/>
    <property type="match status" value="1"/>
</dbReference>
<keyword evidence="2" id="KW-0645">Protease</keyword>